<dbReference type="AlphaFoldDB" id="A0A2G9C7A1"/>
<comment type="caution">
    <text evidence="2">The sequence shown here is derived from an EMBL/GenBank/DDBJ whole genome shotgun (WGS) entry which is preliminary data.</text>
</comment>
<feature type="signal peptide" evidence="1">
    <location>
        <begin position="1"/>
        <end position="27"/>
    </location>
</feature>
<organism evidence="2 3">
    <name type="scientific">Roseateles chitinivorans</name>
    <dbReference type="NCBI Taxonomy" id="2917965"/>
    <lineage>
        <taxon>Bacteria</taxon>
        <taxon>Pseudomonadati</taxon>
        <taxon>Pseudomonadota</taxon>
        <taxon>Betaproteobacteria</taxon>
        <taxon>Burkholderiales</taxon>
        <taxon>Sphaerotilaceae</taxon>
        <taxon>Roseateles</taxon>
    </lineage>
</organism>
<evidence type="ECO:0008006" key="4">
    <source>
        <dbReference type="Google" id="ProtNLM"/>
    </source>
</evidence>
<evidence type="ECO:0000313" key="2">
    <source>
        <dbReference type="EMBL" id="PIM52296.1"/>
    </source>
</evidence>
<dbReference type="RefSeq" id="WP_099862519.1">
    <property type="nucleotide sequence ID" value="NZ_PEOG01000041.1"/>
</dbReference>
<sequence>MNPAFSFRRIAMAAGLAASALTLTALAGCARSTEASADQFAAGLTDYLAQRGDLCLAKTDWPIDLTQHEIDIGARNALQLPVLERLGLVSSTVAEVEVRDDQEVAHTMKVRRYALTEAGRQFYLTRERPTPSGGRQTVRDFCAAKLSLDRVVHWELTGDGQDRLATVSYTYQVKAAPWTSDAELQRVFPVVAQVIRGAGSAELQERFRRTATGWVAVDLL</sequence>
<dbReference type="EMBL" id="PEOG01000041">
    <property type="protein sequence ID" value="PIM52296.1"/>
    <property type="molecule type" value="Genomic_DNA"/>
</dbReference>
<keyword evidence="3" id="KW-1185">Reference proteome</keyword>
<dbReference type="OrthoDB" id="7067762at2"/>
<proteinExistence type="predicted"/>
<dbReference type="Proteomes" id="UP000231501">
    <property type="component" value="Unassembled WGS sequence"/>
</dbReference>
<keyword evidence="1" id="KW-0732">Signal</keyword>
<name>A0A2G9C7A1_9BURK</name>
<evidence type="ECO:0000313" key="3">
    <source>
        <dbReference type="Proteomes" id="UP000231501"/>
    </source>
</evidence>
<accession>A0A2G9C7A1</accession>
<evidence type="ECO:0000256" key="1">
    <source>
        <dbReference type="SAM" id="SignalP"/>
    </source>
</evidence>
<gene>
    <name evidence="2" type="ORF">CS062_15540</name>
</gene>
<feature type="chain" id="PRO_5013870005" description="Lipoprotein" evidence="1">
    <location>
        <begin position="28"/>
        <end position="220"/>
    </location>
</feature>
<protein>
    <recommendedName>
        <fullName evidence="4">Lipoprotein</fullName>
    </recommendedName>
</protein>
<reference evidence="2 3" key="1">
    <citation type="submission" date="2017-11" db="EMBL/GenBank/DDBJ databases">
        <title>Draft genome sequence of Mitsuaria sp. HWN-4.</title>
        <authorList>
            <person name="Gundlapally S.R."/>
        </authorList>
    </citation>
    <scope>NUCLEOTIDE SEQUENCE [LARGE SCALE GENOMIC DNA]</scope>
    <source>
        <strain evidence="2 3">HWN-4</strain>
    </source>
</reference>